<feature type="chain" id="PRO_5003166522" evidence="1">
    <location>
        <begin position="22"/>
        <end position="172"/>
    </location>
</feature>
<sequence length="172" mass="19237">MKKITSAMAIISTCFSTGAFANNFNYNFLELRTAVNPETFGFEFSTYLTDNTHAVLRADSQFEDDHDFAGGVGFNGPINEFADVYGQLLMHHVKYNQQAGGETETQVEGNIGLRVWVADRIELTGRLGRNEDASVFHAGFRFHSTEQLTLSAETRNNGLYGPQITMTARFQY</sequence>
<dbReference type="RefSeq" id="WP_009601544.1">
    <property type="nucleotide sequence ID" value="NZ_AEIU01000074.1"/>
</dbReference>
<dbReference type="EMBL" id="AEIU01000074">
    <property type="protein sequence ID" value="EFP96563.1"/>
    <property type="molecule type" value="Genomic_DNA"/>
</dbReference>
<comment type="caution">
    <text evidence="2">The sequence shown here is derived from an EMBL/GenBank/DDBJ whole genome shotgun (WGS) entry which is preliminary data.</text>
</comment>
<evidence type="ECO:0000313" key="2">
    <source>
        <dbReference type="EMBL" id="EFP96563.1"/>
    </source>
</evidence>
<dbReference type="eggNOG" id="ENOG5031MNT">
    <property type="taxonomic scope" value="Bacteria"/>
</dbReference>
<feature type="signal peptide" evidence="1">
    <location>
        <begin position="1"/>
        <end position="21"/>
    </location>
</feature>
<gene>
    <name evidence="2" type="ORF">VIBC2010_05294</name>
</gene>
<accession>E3BKH8</accession>
<evidence type="ECO:0000313" key="3">
    <source>
        <dbReference type="Proteomes" id="UP000002943"/>
    </source>
</evidence>
<protein>
    <submittedName>
        <fullName evidence="2">Uncharacterized protein</fullName>
    </submittedName>
</protein>
<reference evidence="2 3" key="1">
    <citation type="journal article" date="2012" name="Int. J. Syst. Evol. Microbiol.">
        <title>Vibrio caribbeanicus sp. nov., isolated from the marine sponge Scleritoderma cyanea.</title>
        <authorList>
            <person name="Hoffmann M."/>
            <person name="Monday S.R."/>
            <person name="Allard M.W."/>
            <person name="Strain E.A."/>
            <person name="Whittaker P."/>
            <person name="Naum M."/>
            <person name="McCarthy P.J."/>
            <person name="Lopez J.V."/>
            <person name="Fischer M."/>
            <person name="Brown E.W."/>
        </authorList>
    </citation>
    <scope>NUCLEOTIDE SEQUENCE [LARGE SCALE GENOMIC DNA]</scope>
    <source>
        <strain evidence="2 3">ATCC BAA-2122</strain>
    </source>
</reference>
<organism evidence="2 3">
    <name type="scientific">Vibrio caribbeanicus ATCC BAA-2122</name>
    <dbReference type="NCBI Taxonomy" id="796620"/>
    <lineage>
        <taxon>Bacteria</taxon>
        <taxon>Pseudomonadati</taxon>
        <taxon>Pseudomonadota</taxon>
        <taxon>Gammaproteobacteria</taxon>
        <taxon>Vibrionales</taxon>
        <taxon>Vibrionaceae</taxon>
        <taxon>Vibrio</taxon>
    </lineage>
</organism>
<dbReference type="AlphaFoldDB" id="E3BKH8"/>
<keyword evidence="1" id="KW-0732">Signal</keyword>
<keyword evidence="3" id="KW-1185">Reference proteome</keyword>
<evidence type="ECO:0000256" key="1">
    <source>
        <dbReference type="SAM" id="SignalP"/>
    </source>
</evidence>
<dbReference type="STRING" id="796620.VIBC2010_05294"/>
<name>E3BKH8_9VIBR</name>
<dbReference type="Proteomes" id="UP000002943">
    <property type="component" value="Unassembled WGS sequence"/>
</dbReference>
<proteinExistence type="predicted"/>